<dbReference type="GO" id="GO:0003677">
    <property type="term" value="F:DNA binding"/>
    <property type="evidence" value="ECO:0007669"/>
    <property type="project" value="UniProtKB-KW"/>
</dbReference>
<gene>
    <name evidence="12" type="ORF">NQ315_017548</name>
</gene>
<protein>
    <recommendedName>
        <fullName evidence="11">BED-type domain-containing protein</fullName>
    </recommendedName>
</protein>
<dbReference type="Proteomes" id="UP001159042">
    <property type="component" value="Unassembled WGS sequence"/>
</dbReference>
<keyword evidence="7" id="KW-0804">Transcription</keyword>
<dbReference type="InterPro" id="IPR007021">
    <property type="entry name" value="DUF659"/>
</dbReference>
<evidence type="ECO:0000259" key="11">
    <source>
        <dbReference type="PROSITE" id="PS50808"/>
    </source>
</evidence>
<dbReference type="SUPFAM" id="SSF53098">
    <property type="entry name" value="Ribonuclease H-like"/>
    <property type="match status" value="1"/>
</dbReference>
<evidence type="ECO:0000256" key="7">
    <source>
        <dbReference type="ARBA" id="ARBA00023163"/>
    </source>
</evidence>
<keyword evidence="2" id="KW-0479">Metal-binding</keyword>
<evidence type="ECO:0000256" key="6">
    <source>
        <dbReference type="ARBA" id="ARBA00023125"/>
    </source>
</evidence>
<dbReference type="EMBL" id="JANEYG010000721">
    <property type="protein sequence ID" value="KAJ8909268.1"/>
    <property type="molecule type" value="Genomic_DNA"/>
</dbReference>
<dbReference type="InterPro" id="IPR052035">
    <property type="entry name" value="ZnF_BED_domain_contain"/>
</dbReference>
<evidence type="ECO:0000256" key="2">
    <source>
        <dbReference type="ARBA" id="ARBA00022723"/>
    </source>
</evidence>
<dbReference type="InterPro" id="IPR008906">
    <property type="entry name" value="HATC_C_dom"/>
</dbReference>
<comment type="subcellular location">
    <subcellularLocation>
        <location evidence="1">Nucleus</location>
    </subcellularLocation>
</comment>
<dbReference type="GO" id="GO:0046983">
    <property type="term" value="F:protein dimerization activity"/>
    <property type="evidence" value="ECO:0007669"/>
    <property type="project" value="InterPro"/>
</dbReference>
<evidence type="ECO:0000256" key="1">
    <source>
        <dbReference type="ARBA" id="ARBA00004123"/>
    </source>
</evidence>
<evidence type="ECO:0000256" key="9">
    <source>
        <dbReference type="PROSITE-ProRule" id="PRU00027"/>
    </source>
</evidence>
<comment type="caution">
    <text evidence="12">The sequence shown here is derived from an EMBL/GenBank/DDBJ whole genome shotgun (WGS) entry which is preliminary data.</text>
</comment>
<dbReference type="PROSITE" id="PS50808">
    <property type="entry name" value="ZF_BED"/>
    <property type="match status" value="1"/>
</dbReference>
<keyword evidence="6" id="KW-0238">DNA-binding</keyword>
<dbReference type="Pfam" id="PF04937">
    <property type="entry name" value="DUF659"/>
    <property type="match status" value="1"/>
</dbReference>
<evidence type="ECO:0000256" key="3">
    <source>
        <dbReference type="ARBA" id="ARBA00022771"/>
    </source>
</evidence>
<dbReference type="AlphaFoldDB" id="A0AAV8V4U0"/>
<dbReference type="InterPro" id="IPR003656">
    <property type="entry name" value="Znf_BED"/>
</dbReference>
<dbReference type="Pfam" id="PF05699">
    <property type="entry name" value="Dimer_Tnp_hAT"/>
    <property type="match status" value="1"/>
</dbReference>
<evidence type="ECO:0000256" key="10">
    <source>
        <dbReference type="SAM" id="MobiDB-lite"/>
    </source>
</evidence>
<evidence type="ECO:0000256" key="4">
    <source>
        <dbReference type="ARBA" id="ARBA00022833"/>
    </source>
</evidence>
<feature type="compositionally biased region" description="Acidic residues" evidence="10">
    <location>
        <begin position="539"/>
        <end position="572"/>
    </location>
</feature>
<proteinExistence type="predicted"/>
<dbReference type="InterPro" id="IPR012337">
    <property type="entry name" value="RNaseH-like_sf"/>
</dbReference>
<evidence type="ECO:0000313" key="13">
    <source>
        <dbReference type="Proteomes" id="UP001159042"/>
    </source>
</evidence>
<keyword evidence="8" id="KW-0539">Nucleus</keyword>
<feature type="region of interest" description="Disordered" evidence="10">
    <location>
        <begin position="538"/>
        <end position="618"/>
    </location>
</feature>
<dbReference type="PANTHER" id="PTHR46481">
    <property type="entry name" value="ZINC FINGER BED DOMAIN-CONTAINING PROTEIN 4"/>
    <property type="match status" value="1"/>
</dbReference>
<keyword evidence="5" id="KW-0805">Transcription regulation</keyword>
<dbReference type="GO" id="GO:0005634">
    <property type="term" value="C:nucleus"/>
    <property type="evidence" value="ECO:0007669"/>
    <property type="project" value="UniProtKB-SubCell"/>
</dbReference>
<dbReference type="PANTHER" id="PTHR46481:SF10">
    <property type="entry name" value="ZINC FINGER BED DOMAIN-CONTAINING PROTEIN 39"/>
    <property type="match status" value="1"/>
</dbReference>
<organism evidence="12 13">
    <name type="scientific">Exocentrus adspersus</name>
    <dbReference type="NCBI Taxonomy" id="1586481"/>
    <lineage>
        <taxon>Eukaryota</taxon>
        <taxon>Metazoa</taxon>
        <taxon>Ecdysozoa</taxon>
        <taxon>Arthropoda</taxon>
        <taxon>Hexapoda</taxon>
        <taxon>Insecta</taxon>
        <taxon>Pterygota</taxon>
        <taxon>Neoptera</taxon>
        <taxon>Endopterygota</taxon>
        <taxon>Coleoptera</taxon>
        <taxon>Polyphaga</taxon>
        <taxon>Cucujiformia</taxon>
        <taxon>Chrysomeloidea</taxon>
        <taxon>Cerambycidae</taxon>
        <taxon>Lamiinae</taxon>
        <taxon>Acanthocinini</taxon>
        <taxon>Exocentrus</taxon>
    </lineage>
</organism>
<reference evidence="12 13" key="1">
    <citation type="journal article" date="2023" name="Insect Mol. Biol.">
        <title>Genome sequencing provides insights into the evolution of gene families encoding plant cell wall-degrading enzymes in longhorned beetles.</title>
        <authorList>
            <person name="Shin N.R."/>
            <person name="Okamura Y."/>
            <person name="Kirsch R."/>
            <person name="Pauchet Y."/>
        </authorList>
    </citation>
    <scope>NUCLEOTIDE SEQUENCE [LARGE SCALE GENOMIC DNA]</scope>
    <source>
        <strain evidence="12">EAD_L_NR</strain>
    </source>
</reference>
<keyword evidence="4" id="KW-0862">Zinc</keyword>
<name>A0AAV8V4U0_9CUCU</name>
<accession>A0AAV8V4U0</accession>
<evidence type="ECO:0000256" key="5">
    <source>
        <dbReference type="ARBA" id="ARBA00023015"/>
    </source>
</evidence>
<keyword evidence="13" id="KW-1185">Reference proteome</keyword>
<feature type="domain" description="BED-type" evidence="11">
    <location>
        <begin position="3"/>
        <end position="53"/>
    </location>
</feature>
<keyword evidence="3 9" id="KW-0863">Zinc-finger</keyword>
<dbReference type="GO" id="GO:0008270">
    <property type="term" value="F:zinc ion binding"/>
    <property type="evidence" value="ECO:0007669"/>
    <property type="project" value="UniProtKB-KW"/>
</dbReference>
<evidence type="ECO:0000313" key="12">
    <source>
        <dbReference type="EMBL" id="KAJ8909268.1"/>
    </source>
</evidence>
<evidence type="ECO:0000256" key="8">
    <source>
        <dbReference type="ARBA" id="ARBA00023242"/>
    </source>
</evidence>
<sequence>MPKKDSLVWKYYTSSISGTTRYATCKFCNKQYVTHADRMRKHLSNCTKSPSNVNQLFVKKSTIQKNRHIQKLLQQIHLMRMKKIIIIVTKLSARKESSAAAVACVEDVLEKSDSLYIQTDGWTDITGTSLLNIIFTTPKPIFYKAIDSKDTAHTGQYICDILTNAIEEVGPNKVRGLVSDNAGNMKLAWSLLKEKYGHIVTYGCAAHGLNLLAKDILLQKQKKYHNFFRNKHVPKQILKQIQLSNKGKELSLSIPIETRWNSVAQCLKPVLKNKDCLQMTVLDPRISGIIGNLRTYILDEKRFWPSLVNILSILEPIAIGIQAVEGDKSCLAEVYPVLNKIESAINQTKNLFNSEDCRTICNSFAKRRQFILYDLHLAAYLLHPKYQGKYLKESEMCNAFGFIANVGLSMNLDQTKLALDLAEYKAKQNIFGSEVLWAAGKVTEDPATWWSGLFGTRQLSIVASRVLNFPATSCSSERNWKTFSLTKTKKRNRLSTETMTKLVYVKFNLKLFMDELQSKEINKLQKKRNNGDKIILEEAEHDADDVDGSNTETEDYDTDDLVEDESDAEDVSDSQGNSDDKENVEQDLSDTESRTEADSNTNTALSFEDNYSENENQTDASVQKMLLLSPSPVEVLNDPSGSGNFRIVINKNRHLGQFTCILNVQKPGANQKPQILFIGKLELSSGAYV</sequence>